<dbReference type="InterPro" id="IPR039421">
    <property type="entry name" value="Type_1_exporter"/>
</dbReference>
<dbReference type="RefSeq" id="WP_157422446.1">
    <property type="nucleotide sequence ID" value="NZ_BAAANI010000002.1"/>
</dbReference>
<keyword evidence="2 7" id="KW-0812">Transmembrane</keyword>
<proteinExistence type="predicted"/>
<protein>
    <submittedName>
        <fullName evidence="10">ABC transporter ATP-binding protein</fullName>
    </submittedName>
</protein>
<feature type="transmembrane region" description="Helical" evidence="7">
    <location>
        <begin position="260"/>
        <end position="280"/>
    </location>
</feature>
<gene>
    <name evidence="10" type="ORF">ACFFQV_11260</name>
</gene>
<feature type="domain" description="ABC transporter" evidence="8">
    <location>
        <begin position="353"/>
        <end position="588"/>
    </location>
</feature>
<accession>A0ABV5SRA9</accession>
<feature type="transmembrane region" description="Helical" evidence="7">
    <location>
        <begin position="174"/>
        <end position="192"/>
    </location>
</feature>
<evidence type="ECO:0000259" key="9">
    <source>
        <dbReference type="PROSITE" id="PS50929"/>
    </source>
</evidence>
<comment type="subcellular location">
    <subcellularLocation>
        <location evidence="1">Cell membrane</location>
        <topology evidence="1">Multi-pass membrane protein</topology>
    </subcellularLocation>
</comment>
<dbReference type="SUPFAM" id="SSF90123">
    <property type="entry name" value="ABC transporter transmembrane region"/>
    <property type="match status" value="1"/>
</dbReference>
<evidence type="ECO:0000256" key="5">
    <source>
        <dbReference type="ARBA" id="ARBA00022989"/>
    </source>
</evidence>
<dbReference type="GO" id="GO:0005524">
    <property type="term" value="F:ATP binding"/>
    <property type="evidence" value="ECO:0007669"/>
    <property type="project" value="UniProtKB-KW"/>
</dbReference>
<organism evidence="10 11">
    <name type="scientific">Agromyces lapidis</name>
    <dbReference type="NCBI Taxonomy" id="279574"/>
    <lineage>
        <taxon>Bacteria</taxon>
        <taxon>Bacillati</taxon>
        <taxon>Actinomycetota</taxon>
        <taxon>Actinomycetes</taxon>
        <taxon>Micrococcales</taxon>
        <taxon>Microbacteriaceae</taxon>
        <taxon>Agromyces</taxon>
    </lineage>
</organism>
<evidence type="ECO:0000256" key="3">
    <source>
        <dbReference type="ARBA" id="ARBA00022741"/>
    </source>
</evidence>
<keyword evidence="3" id="KW-0547">Nucleotide-binding</keyword>
<dbReference type="InterPro" id="IPR027417">
    <property type="entry name" value="P-loop_NTPase"/>
</dbReference>
<dbReference type="Proteomes" id="UP001589667">
    <property type="component" value="Unassembled WGS sequence"/>
</dbReference>
<sequence>MKQIARTLRRLLPFLPHSARRFLLIFSLISAGLAVIDVVALMLLALTLAAVISGEPLSLPIIGQIGEDQVLWLVLVLALIVIGKSAANVWLQWIATRRFASYELAIGQELFGAYIRASWTDRLSRNSAQIVAMTDSGIANVVAGFLLPLTTLLGLLVTSVGVVGVIVFAQPVTALVTVVYLGGIAMLQYVVLSGKTRQAARVARDSSLRVAALISGMVASLKEITLRDKADEVSEVVRRNRAQTAQARANASFLSAVPRFIFDAAIIGGFLIVGGAAFLFGGREEAIAAIALFGIAGFRLVPSLTGFQAVITRTMTSVPYVDAVVADVEASAKFRADREVLGKEPLPGQPKVLELTDVAFTFPGSDVPAVRDVDLSVPMGSSIGIAGASGAGKSTLIDLLLGLLTPTAGQIRIDGLPLEEVMDAWRKHVAFVPQEVTLFDGTIAQNIALTWGDEVDLARVEQAARRAQLWSVIEQRANGLNERVGERGLALSGGQRQRLGIARALYTDPLVLVLDEATSALDTKTESDVAAAIRDLRGDVTVIAVAHRLSTIRESDIVMFMKDGTVEAQGDFTSVVAQSPEFAAQAKLAGLA</sequence>
<dbReference type="PANTHER" id="PTHR24221">
    <property type="entry name" value="ATP-BINDING CASSETTE SUB-FAMILY B"/>
    <property type="match status" value="1"/>
</dbReference>
<feature type="transmembrane region" description="Helical" evidence="7">
    <location>
        <begin position="70"/>
        <end position="91"/>
    </location>
</feature>
<dbReference type="PROSITE" id="PS00211">
    <property type="entry name" value="ABC_TRANSPORTER_1"/>
    <property type="match status" value="1"/>
</dbReference>
<dbReference type="PANTHER" id="PTHR24221:SF654">
    <property type="entry name" value="ATP-BINDING CASSETTE SUB-FAMILY B MEMBER 6"/>
    <property type="match status" value="1"/>
</dbReference>
<name>A0ABV5SRA9_9MICO</name>
<dbReference type="Gene3D" id="1.20.1560.10">
    <property type="entry name" value="ABC transporter type 1, transmembrane domain"/>
    <property type="match status" value="1"/>
</dbReference>
<evidence type="ECO:0000313" key="10">
    <source>
        <dbReference type="EMBL" id="MFB9642866.1"/>
    </source>
</evidence>
<evidence type="ECO:0000256" key="6">
    <source>
        <dbReference type="ARBA" id="ARBA00023136"/>
    </source>
</evidence>
<dbReference type="PROSITE" id="PS50893">
    <property type="entry name" value="ABC_TRANSPORTER_2"/>
    <property type="match status" value="1"/>
</dbReference>
<dbReference type="InterPro" id="IPR003593">
    <property type="entry name" value="AAA+_ATPase"/>
</dbReference>
<reference evidence="10 11" key="1">
    <citation type="submission" date="2024-09" db="EMBL/GenBank/DDBJ databases">
        <authorList>
            <person name="Sun Q."/>
            <person name="Mori K."/>
        </authorList>
    </citation>
    <scope>NUCLEOTIDE SEQUENCE [LARGE SCALE GENOMIC DNA]</scope>
    <source>
        <strain evidence="10 11">JCM 14321</strain>
    </source>
</reference>
<dbReference type="InterPro" id="IPR003439">
    <property type="entry name" value="ABC_transporter-like_ATP-bd"/>
</dbReference>
<feature type="transmembrane region" description="Helical" evidence="7">
    <location>
        <begin position="286"/>
        <end position="307"/>
    </location>
</feature>
<dbReference type="SUPFAM" id="SSF52540">
    <property type="entry name" value="P-loop containing nucleoside triphosphate hydrolases"/>
    <property type="match status" value="1"/>
</dbReference>
<dbReference type="InterPro" id="IPR036640">
    <property type="entry name" value="ABC1_TM_sf"/>
</dbReference>
<evidence type="ECO:0000259" key="8">
    <source>
        <dbReference type="PROSITE" id="PS50893"/>
    </source>
</evidence>
<dbReference type="InterPro" id="IPR017871">
    <property type="entry name" value="ABC_transporter-like_CS"/>
</dbReference>
<keyword evidence="5 7" id="KW-1133">Transmembrane helix</keyword>
<keyword evidence="4 10" id="KW-0067">ATP-binding</keyword>
<feature type="transmembrane region" description="Helical" evidence="7">
    <location>
        <begin position="21"/>
        <end position="50"/>
    </location>
</feature>
<dbReference type="InterPro" id="IPR011527">
    <property type="entry name" value="ABC1_TM_dom"/>
</dbReference>
<evidence type="ECO:0000256" key="1">
    <source>
        <dbReference type="ARBA" id="ARBA00004651"/>
    </source>
</evidence>
<evidence type="ECO:0000256" key="7">
    <source>
        <dbReference type="SAM" id="Phobius"/>
    </source>
</evidence>
<dbReference type="SMART" id="SM00382">
    <property type="entry name" value="AAA"/>
    <property type="match status" value="1"/>
</dbReference>
<evidence type="ECO:0000256" key="4">
    <source>
        <dbReference type="ARBA" id="ARBA00022840"/>
    </source>
</evidence>
<dbReference type="EMBL" id="JBHMBL010000002">
    <property type="protein sequence ID" value="MFB9642866.1"/>
    <property type="molecule type" value="Genomic_DNA"/>
</dbReference>
<evidence type="ECO:0000313" key="11">
    <source>
        <dbReference type="Proteomes" id="UP001589667"/>
    </source>
</evidence>
<keyword evidence="6 7" id="KW-0472">Membrane</keyword>
<comment type="caution">
    <text evidence="10">The sequence shown here is derived from an EMBL/GenBank/DDBJ whole genome shotgun (WGS) entry which is preliminary data.</text>
</comment>
<feature type="transmembrane region" description="Helical" evidence="7">
    <location>
        <begin position="141"/>
        <end position="168"/>
    </location>
</feature>
<keyword evidence="11" id="KW-1185">Reference proteome</keyword>
<feature type="domain" description="ABC transmembrane type-1" evidence="9">
    <location>
        <begin position="24"/>
        <end position="316"/>
    </location>
</feature>
<dbReference type="PROSITE" id="PS50929">
    <property type="entry name" value="ABC_TM1F"/>
    <property type="match status" value="1"/>
</dbReference>
<dbReference type="Pfam" id="PF00005">
    <property type="entry name" value="ABC_tran"/>
    <property type="match status" value="1"/>
</dbReference>
<dbReference type="Gene3D" id="3.40.50.300">
    <property type="entry name" value="P-loop containing nucleotide triphosphate hydrolases"/>
    <property type="match status" value="1"/>
</dbReference>
<evidence type="ECO:0000256" key="2">
    <source>
        <dbReference type="ARBA" id="ARBA00022692"/>
    </source>
</evidence>